<accession>A0ABY5RY25</accession>
<feature type="transmembrane region" description="Helical" evidence="13">
    <location>
        <begin position="168"/>
        <end position="186"/>
    </location>
</feature>
<feature type="transmembrane region" description="Helical" evidence="13">
    <location>
        <begin position="221"/>
        <end position="245"/>
    </location>
</feature>
<keyword evidence="9" id="KW-0249">Electron transport</keyword>
<evidence type="ECO:0000256" key="5">
    <source>
        <dbReference type="ARBA" id="ARBA00022475"/>
    </source>
</evidence>
<evidence type="ECO:0000259" key="15">
    <source>
        <dbReference type="Pfam" id="PF01292"/>
    </source>
</evidence>
<dbReference type="Pfam" id="PF01292">
    <property type="entry name" value="Ni_hydr_CYTB"/>
    <property type="match status" value="1"/>
</dbReference>
<dbReference type="Proteomes" id="UP001017257">
    <property type="component" value="Plasmid pR24_1"/>
</dbReference>
<feature type="domain" description="Cytochrome b561 bacterial/Ni-hydrogenase" evidence="15">
    <location>
        <begin position="113"/>
        <end position="289"/>
    </location>
</feature>
<comment type="similarity">
    <text evidence="3">Belongs to the formate dehydrogenase gamma subunit family.</text>
</comment>
<feature type="transmembrane region" description="Helical" evidence="13">
    <location>
        <begin position="257"/>
        <end position="276"/>
    </location>
</feature>
<evidence type="ECO:0000256" key="12">
    <source>
        <dbReference type="ARBA" id="ARBA00023136"/>
    </source>
</evidence>
<feature type="chain" id="PRO_5045818411" evidence="14">
    <location>
        <begin position="19"/>
        <end position="326"/>
    </location>
</feature>
<dbReference type="InterPro" id="IPR006471">
    <property type="entry name" value="Formate_DH_gsu"/>
</dbReference>
<keyword evidence="8" id="KW-0479">Metal-binding</keyword>
<dbReference type="NCBIfam" id="TIGR01583">
    <property type="entry name" value="formate-DH-gamm"/>
    <property type="match status" value="1"/>
</dbReference>
<keyword evidence="16" id="KW-0614">Plasmid</keyword>
<evidence type="ECO:0000256" key="3">
    <source>
        <dbReference type="ARBA" id="ARBA00010747"/>
    </source>
</evidence>
<dbReference type="PANTHER" id="PTHR30074">
    <property type="entry name" value="FORMATE DEHYDROGENASE, NITRATE-INDUCIBLE, CYTOCHROME B556 FDN SUBUNIT"/>
    <property type="match status" value="1"/>
</dbReference>
<reference evidence="16" key="1">
    <citation type="submission" date="2022-08" db="EMBL/GenBank/DDBJ databases">
        <title>Microvirga terrae sp. nov., isolated from soil.</title>
        <authorList>
            <person name="Kim K.H."/>
            <person name="Seo Y.L."/>
            <person name="Kim J.M."/>
            <person name="Lee J.K."/>
            <person name="Han D.M."/>
            <person name="Jeon C.O."/>
        </authorList>
    </citation>
    <scope>NUCLEOTIDE SEQUENCE</scope>
    <source>
        <strain evidence="16">R24</strain>
        <plasmid evidence="16">pR24_1</plasmid>
    </source>
</reference>
<evidence type="ECO:0000256" key="11">
    <source>
        <dbReference type="ARBA" id="ARBA00023004"/>
    </source>
</evidence>
<dbReference type="InterPro" id="IPR011577">
    <property type="entry name" value="Cyt_b561_bac/Ni-Hgenase"/>
</dbReference>
<keyword evidence="14" id="KW-0732">Signal</keyword>
<evidence type="ECO:0000256" key="9">
    <source>
        <dbReference type="ARBA" id="ARBA00022982"/>
    </source>
</evidence>
<dbReference type="GO" id="GO:0008863">
    <property type="term" value="F:formate dehydrogenase (NAD+) activity"/>
    <property type="evidence" value="ECO:0007669"/>
    <property type="project" value="UniProtKB-EC"/>
</dbReference>
<evidence type="ECO:0000256" key="10">
    <source>
        <dbReference type="ARBA" id="ARBA00022989"/>
    </source>
</evidence>
<evidence type="ECO:0000256" key="2">
    <source>
        <dbReference type="ARBA" id="ARBA00004651"/>
    </source>
</evidence>
<keyword evidence="11" id="KW-0408">Iron</keyword>
<proteinExistence type="inferred from homology"/>
<keyword evidence="10 13" id="KW-1133">Transmembrane helix</keyword>
<evidence type="ECO:0000313" key="16">
    <source>
        <dbReference type="EMBL" id="UVF22171.1"/>
    </source>
</evidence>
<keyword evidence="4" id="KW-0813">Transport</keyword>
<feature type="transmembrane region" description="Helical" evidence="13">
    <location>
        <begin position="116"/>
        <end position="141"/>
    </location>
</feature>
<keyword evidence="16" id="KW-0560">Oxidoreductase</keyword>
<dbReference type="Gene3D" id="1.20.950.20">
    <property type="entry name" value="Transmembrane di-heme cytochromes, Chain C"/>
    <property type="match status" value="1"/>
</dbReference>
<evidence type="ECO:0000313" key="17">
    <source>
        <dbReference type="Proteomes" id="UP001017257"/>
    </source>
</evidence>
<evidence type="ECO:0000256" key="8">
    <source>
        <dbReference type="ARBA" id="ARBA00022723"/>
    </source>
</evidence>
<keyword evidence="7 13" id="KW-0812">Transmembrane</keyword>
<evidence type="ECO:0000256" key="7">
    <source>
        <dbReference type="ARBA" id="ARBA00022692"/>
    </source>
</evidence>
<keyword evidence="12 13" id="KW-0472">Membrane</keyword>
<dbReference type="EC" id="1.17.1.9" evidence="16"/>
<comment type="subcellular location">
    <subcellularLocation>
        <location evidence="2">Cell membrane</location>
        <topology evidence="2">Multi-pass membrane protein</topology>
    </subcellularLocation>
</comment>
<evidence type="ECO:0000256" key="1">
    <source>
        <dbReference type="ARBA" id="ARBA00001971"/>
    </source>
</evidence>
<feature type="signal peptide" evidence="14">
    <location>
        <begin position="1"/>
        <end position="18"/>
    </location>
</feature>
<dbReference type="SUPFAM" id="SSF81342">
    <property type="entry name" value="Transmembrane di-heme cytochromes"/>
    <property type="match status" value="1"/>
</dbReference>
<comment type="cofactor">
    <cofactor evidence="1">
        <name>heme</name>
        <dbReference type="ChEBI" id="CHEBI:30413"/>
    </cofactor>
</comment>
<geneLocation type="plasmid" evidence="16 17">
    <name>pR24_1</name>
</geneLocation>
<dbReference type="InterPro" id="IPR016174">
    <property type="entry name" value="Di-haem_cyt_TM"/>
</dbReference>
<evidence type="ECO:0000256" key="4">
    <source>
        <dbReference type="ARBA" id="ARBA00022448"/>
    </source>
</evidence>
<dbReference type="PANTHER" id="PTHR30074:SF6">
    <property type="entry name" value="FORMATE DEHYDROGENASE GAMMA SUBUNIT"/>
    <property type="match status" value="1"/>
</dbReference>
<sequence length="326" mass="36063">MMIMIVFAVMTLLDPAFAQRQPDPINPTRESVNEPALLEHSPSIKGRITILDSKAALVEQPQGREWRRFHEGWMPWIGAAVPGAMILLLAVFFLIKGRIRTQPNELSGRKIARYNAFERFTHWMTATCFVILALSGLNYIFGKRLLMPIIGPEAFSALSQWSKYAHNFLAWPFIVGVLLMGAVWIGDNVPNRVDWAWLKAGGGLFTNSHPNAGRFNAGQKLVFWFAIIGGLVMAASGMTLLFPFTVTGVNGMQITQALHAIVGVLFITVMLAHIYIGTVGEEGAFEGMASGEVDLAWAEANHNLWLREQQGKEGTVSRTLKSEPAE</sequence>
<dbReference type="RefSeq" id="WP_173946018.1">
    <property type="nucleotide sequence ID" value="NZ_CP102846.1"/>
</dbReference>
<gene>
    <name evidence="16" type="ORF">HPT29_026090</name>
</gene>
<name>A0ABY5RY25_9HYPH</name>
<keyword evidence="17" id="KW-1185">Reference proteome</keyword>
<dbReference type="EMBL" id="CP102846">
    <property type="protein sequence ID" value="UVF22171.1"/>
    <property type="molecule type" value="Genomic_DNA"/>
</dbReference>
<protein>
    <submittedName>
        <fullName evidence="16">Formate dehydrogenase subunit gamma</fullName>
        <ecNumber evidence="16">1.17.1.9</ecNumber>
    </submittedName>
</protein>
<keyword evidence="5" id="KW-1003">Cell membrane</keyword>
<evidence type="ECO:0000256" key="13">
    <source>
        <dbReference type="SAM" id="Phobius"/>
    </source>
</evidence>
<keyword evidence="6" id="KW-0349">Heme</keyword>
<evidence type="ECO:0000256" key="14">
    <source>
        <dbReference type="SAM" id="SignalP"/>
    </source>
</evidence>
<organism evidence="16 17">
    <name type="scientific">Microvirga terrae</name>
    <dbReference type="NCBI Taxonomy" id="2740529"/>
    <lineage>
        <taxon>Bacteria</taxon>
        <taxon>Pseudomonadati</taxon>
        <taxon>Pseudomonadota</taxon>
        <taxon>Alphaproteobacteria</taxon>
        <taxon>Hyphomicrobiales</taxon>
        <taxon>Methylobacteriaceae</taxon>
        <taxon>Microvirga</taxon>
    </lineage>
</organism>
<dbReference type="InterPro" id="IPR051817">
    <property type="entry name" value="FDH_cytochrome_b556_subunit"/>
</dbReference>
<feature type="transmembrane region" description="Helical" evidence="13">
    <location>
        <begin position="73"/>
        <end position="95"/>
    </location>
</feature>
<evidence type="ECO:0000256" key="6">
    <source>
        <dbReference type="ARBA" id="ARBA00022617"/>
    </source>
</evidence>